<name>A0A734LUN9_SALER</name>
<dbReference type="EMBL" id="DAASOZ010000025">
    <property type="protein sequence ID" value="HAE6434083.1"/>
    <property type="molecule type" value="Genomic_DNA"/>
</dbReference>
<organism evidence="1">
    <name type="scientific">Salmonella enterica</name>
    <name type="common">Salmonella choleraesuis</name>
    <dbReference type="NCBI Taxonomy" id="28901"/>
    <lineage>
        <taxon>Bacteria</taxon>
        <taxon>Pseudomonadati</taxon>
        <taxon>Pseudomonadota</taxon>
        <taxon>Gammaproteobacteria</taxon>
        <taxon>Enterobacterales</taxon>
        <taxon>Enterobacteriaceae</taxon>
        <taxon>Salmonella</taxon>
    </lineage>
</organism>
<dbReference type="InterPro" id="IPR008834">
    <property type="entry name" value="Sal_SpvD"/>
</dbReference>
<dbReference type="Pfam" id="PF05563">
    <property type="entry name" value="SpvD"/>
    <property type="match status" value="1"/>
</dbReference>
<dbReference type="AlphaFoldDB" id="A0A734LUN9"/>
<protein>
    <submittedName>
        <fullName evidence="1">Uncharacterized protein</fullName>
    </submittedName>
</protein>
<gene>
    <name evidence="1" type="ORF">G4K26_004676</name>
</gene>
<sequence>LQEIKKHFSSSGEFYVRAYDEKHD</sequence>
<comment type="caution">
    <text evidence="1">The sequence shown here is derived from an EMBL/GenBank/DDBJ whole genome shotgun (WGS) entry which is preliminary data.</text>
</comment>
<reference evidence="1" key="1">
    <citation type="journal article" date="2018" name="Genome Biol.">
        <title>SKESA: strategic k-mer extension for scrupulous assemblies.</title>
        <authorList>
            <person name="Souvorov A."/>
            <person name="Agarwala R."/>
            <person name="Lipman D.J."/>
        </authorList>
    </citation>
    <scope>NUCLEOTIDE SEQUENCE</scope>
    <source>
        <strain evidence="1">15-4336</strain>
    </source>
</reference>
<accession>A0A734LUN9</accession>
<evidence type="ECO:0000313" key="1">
    <source>
        <dbReference type="EMBL" id="HAE6434083.1"/>
    </source>
</evidence>
<feature type="non-terminal residue" evidence="1">
    <location>
        <position position="1"/>
    </location>
</feature>
<proteinExistence type="predicted"/>
<reference evidence="1" key="2">
    <citation type="submission" date="2018-07" db="EMBL/GenBank/DDBJ databases">
        <authorList>
            <consortium name="NCBI Pathogen Detection Project"/>
        </authorList>
    </citation>
    <scope>NUCLEOTIDE SEQUENCE</scope>
    <source>
        <strain evidence="1">15-4336</strain>
    </source>
</reference>